<dbReference type="InterPro" id="IPR043128">
    <property type="entry name" value="Rev_trsase/Diguanyl_cyclase"/>
</dbReference>
<proteinExistence type="inferred from homology"/>
<gene>
    <name evidence="15" type="primary">dinX</name>
    <name evidence="13" type="synonym">dinB</name>
    <name evidence="15" type="ordered locus">CRES_0806</name>
</gene>
<evidence type="ECO:0000256" key="7">
    <source>
        <dbReference type="ARBA" id="ARBA00022763"/>
    </source>
</evidence>
<comment type="subcellular location">
    <subcellularLocation>
        <location evidence="13">Cytoplasm</location>
    </subcellularLocation>
</comment>
<dbReference type="PROSITE" id="PS50173">
    <property type="entry name" value="UMUC"/>
    <property type="match status" value="1"/>
</dbReference>
<keyword evidence="3 13" id="KW-0808">Transferase</keyword>
<evidence type="ECO:0000256" key="13">
    <source>
        <dbReference type="HAMAP-Rule" id="MF_01113"/>
    </source>
</evidence>
<dbReference type="eggNOG" id="COG0389">
    <property type="taxonomic scope" value="Bacteria"/>
</dbReference>
<dbReference type="PANTHER" id="PTHR11076">
    <property type="entry name" value="DNA REPAIR POLYMERASE UMUC / TRANSFERASE FAMILY MEMBER"/>
    <property type="match status" value="1"/>
</dbReference>
<evidence type="ECO:0000259" key="14">
    <source>
        <dbReference type="PROSITE" id="PS50173"/>
    </source>
</evidence>
<dbReference type="Proteomes" id="UP000000492">
    <property type="component" value="Chromosome"/>
</dbReference>
<dbReference type="SUPFAM" id="SSF100879">
    <property type="entry name" value="Lesion bypass DNA polymerase (Y-family), little finger domain"/>
    <property type="match status" value="1"/>
</dbReference>
<protein>
    <recommendedName>
        <fullName evidence="13">DNA polymerase IV</fullName>
        <shortName evidence="13">Pol IV</shortName>
        <ecNumber evidence="13">2.7.7.7</ecNumber>
    </recommendedName>
</protein>
<dbReference type="SUPFAM" id="SSF56672">
    <property type="entry name" value="DNA/RNA polymerases"/>
    <property type="match status" value="1"/>
</dbReference>
<keyword evidence="10 13" id="KW-0234">DNA repair</keyword>
<dbReference type="Gene3D" id="3.40.1170.60">
    <property type="match status" value="1"/>
</dbReference>
<dbReference type="InterPro" id="IPR050116">
    <property type="entry name" value="DNA_polymerase-Y"/>
</dbReference>
<dbReference type="CDD" id="cd03586">
    <property type="entry name" value="PolY_Pol_IV_kappa"/>
    <property type="match status" value="1"/>
</dbReference>
<evidence type="ECO:0000256" key="10">
    <source>
        <dbReference type="ARBA" id="ARBA00023204"/>
    </source>
</evidence>
<dbReference type="AlphaFoldDB" id="F8E023"/>
<dbReference type="FunFam" id="3.30.1490.100:FF:000004">
    <property type="entry name" value="DNA polymerase IV"/>
    <property type="match status" value="1"/>
</dbReference>
<dbReference type="STRING" id="662755.CRES_0806"/>
<dbReference type="Gene3D" id="1.10.150.20">
    <property type="entry name" value="5' to 3' exonuclease, C-terminal subdomain"/>
    <property type="match status" value="1"/>
</dbReference>
<reference evidence="15 16" key="1">
    <citation type="journal article" date="2012" name="BMC Genomics">
        <title>Complete genome sequence, lifestyle, and multi-drug resistance of the human pathogen Corynebacterium resistens DSM 45100 isolated from blood samples of a leukemia patient.</title>
        <authorList>
            <person name="Schroder J."/>
            <person name="Maus I."/>
            <person name="Meyer K."/>
            <person name="Wordemann S."/>
            <person name="Blom J."/>
            <person name="Jaenicke S."/>
            <person name="Schneider J."/>
            <person name="Trost E."/>
            <person name="Tauch A."/>
        </authorList>
    </citation>
    <scope>NUCLEOTIDE SEQUENCE [LARGE SCALE GENOMIC DNA]</scope>
    <source>
        <strain evidence="16">DSM 45100 / JCM 12819 / CCUG 50093 / GTC 2026 / SICGH 158</strain>
    </source>
</reference>
<dbReference type="EC" id="2.7.7.7" evidence="13"/>
<keyword evidence="5 13" id="KW-0235">DNA replication</keyword>
<dbReference type="InterPro" id="IPR001126">
    <property type="entry name" value="UmuC"/>
</dbReference>
<evidence type="ECO:0000256" key="5">
    <source>
        <dbReference type="ARBA" id="ARBA00022705"/>
    </source>
</evidence>
<dbReference type="GO" id="GO:0003684">
    <property type="term" value="F:damaged DNA binding"/>
    <property type="evidence" value="ECO:0007669"/>
    <property type="project" value="InterPro"/>
</dbReference>
<comment type="cofactor">
    <cofactor evidence="13">
        <name>Mg(2+)</name>
        <dbReference type="ChEBI" id="CHEBI:18420"/>
    </cofactor>
    <text evidence="13">Binds 2 magnesium ions per subunit.</text>
</comment>
<evidence type="ECO:0000313" key="15">
    <source>
        <dbReference type="EMBL" id="AEI09162.1"/>
    </source>
</evidence>
<dbReference type="GO" id="GO:0000287">
    <property type="term" value="F:magnesium ion binding"/>
    <property type="evidence" value="ECO:0007669"/>
    <property type="project" value="UniProtKB-UniRule"/>
</dbReference>
<keyword evidence="16" id="KW-1185">Reference proteome</keyword>
<dbReference type="HOGENOM" id="CLU_012348_1_0_11"/>
<dbReference type="HAMAP" id="MF_01113">
    <property type="entry name" value="DNApol_IV"/>
    <property type="match status" value="1"/>
</dbReference>
<sequence>MDAFFASVEQLTRPALRGRPVLVGGTTGRGVVAGASYEARVFGARSAMPMHQAIRMCRHRAVVVTPRREVYKAASRKIFGIIARFADVLEQISIDEGFAEPIVLAGREGPEGVEAARRWASELQKTVEEETGLPCSIGMAATKMDAKMASDLAKPHGIFVVDPALRAEVFDERPVGEVWGIGKVAQARLHEVGVETIGQFVRMDHTDVRTLLGNTGLELQRMAAGRDPRPVAPRARAKQVSAEQTLVADVRTTREVLPHLEKSAQQAHARLHKDGRAAKTITVKIRTADFQIHTRSATLAAPTDDLEVMRGVVRRILPRPEDLGAVRLVGVGLSGLVDDRQQLLFPELDVAASPGGGGVVRISSDTAGALQPFPTAAHSAASRWSPTQDVHHDEFGHGWVQGVGEHVLTVRFETRATGKPGRVRNFPVDTTELRACDPLESLDWKAERADAETAD</sequence>
<feature type="domain" description="UmuC" evidence="14">
    <location>
        <begin position="1"/>
        <end position="182"/>
    </location>
</feature>
<keyword evidence="4 13" id="KW-0548">Nucleotidyltransferase</keyword>
<dbReference type="Pfam" id="PF00817">
    <property type="entry name" value="IMS"/>
    <property type="match status" value="1"/>
</dbReference>
<dbReference type="InterPro" id="IPR043502">
    <property type="entry name" value="DNA/RNA_pol_sf"/>
</dbReference>
<keyword evidence="2 13" id="KW-0515">Mutator protein</keyword>
<dbReference type="GO" id="GO:0005829">
    <property type="term" value="C:cytosol"/>
    <property type="evidence" value="ECO:0007669"/>
    <property type="project" value="TreeGrafter"/>
</dbReference>
<dbReference type="PANTHER" id="PTHR11076:SF33">
    <property type="entry name" value="DNA POLYMERASE KAPPA"/>
    <property type="match status" value="1"/>
</dbReference>
<dbReference type="InterPro" id="IPR022880">
    <property type="entry name" value="DNApol_IV"/>
</dbReference>
<dbReference type="Pfam" id="PF11799">
    <property type="entry name" value="IMS_C"/>
    <property type="match status" value="1"/>
</dbReference>
<dbReference type="InterPro" id="IPR017961">
    <property type="entry name" value="DNA_pol_Y-fam_little_finger"/>
</dbReference>
<dbReference type="GO" id="GO:0003887">
    <property type="term" value="F:DNA-directed DNA polymerase activity"/>
    <property type="evidence" value="ECO:0007669"/>
    <property type="project" value="UniProtKB-UniRule"/>
</dbReference>
<keyword evidence="6 13" id="KW-0479">Metal-binding</keyword>
<comment type="function">
    <text evidence="11 13">Poorly processive, error-prone DNA polymerase involved in untargeted mutagenesis. Copies undamaged DNA at stalled replication forks, which arise in vivo from mismatched or misaligned primer ends. These misaligned primers can be extended by PolIV. Exhibits no 3'-5' exonuclease (proofreading) activity. May be involved in translesional synthesis, in conjunction with the beta clamp from PolIII.</text>
</comment>
<keyword evidence="13" id="KW-0238">DNA-binding</keyword>
<feature type="active site" evidence="13">
    <location>
        <position position="96"/>
    </location>
</feature>
<dbReference type="NCBIfam" id="NF002677">
    <property type="entry name" value="PRK02406.1"/>
    <property type="match status" value="1"/>
</dbReference>
<evidence type="ECO:0000256" key="2">
    <source>
        <dbReference type="ARBA" id="ARBA00022457"/>
    </source>
</evidence>
<evidence type="ECO:0000256" key="8">
    <source>
        <dbReference type="ARBA" id="ARBA00022842"/>
    </source>
</evidence>
<evidence type="ECO:0000313" key="16">
    <source>
        <dbReference type="Proteomes" id="UP000000492"/>
    </source>
</evidence>
<dbReference type="EMBL" id="CP002857">
    <property type="protein sequence ID" value="AEI09162.1"/>
    <property type="molecule type" value="Genomic_DNA"/>
</dbReference>
<keyword evidence="7 13" id="KW-0227">DNA damage</keyword>
<evidence type="ECO:0000256" key="6">
    <source>
        <dbReference type="ARBA" id="ARBA00022723"/>
    </source>
</evidence>
<dbReference type="Gene3D" id="3.30.1490.100">
    <property type="entry name" value="DNA polymerase, Y-family, little finger domain"/>
    <property type="match status" value="1"/>
</dbReference>
<accession>F8E023</accession>
<evidence type="ECO:0000256" key="12">
    <source>
        <dbReference type="ARBA" id="ARBA00049244"/>
    </source>
</evidence>
<evidence type="ECO:0000256" key="1">
    <source>
        <dbReference type="ARBA" id="ARBA00010945"/>
    </source>
</evidence>
<keyword evidence="8 13" id="KW-0460">Magnesium</keyword>
<dbReference type="Gene3D" id="3.30.70.270">
    <property type="match status" value="1"/>
</dbReference>
<evidence type="ECO:0000256" key="9">
    <source>
        <dbReference type="ARBA" id="ARBA00022932"/>
    </source>
</evidence>
<dbReference type="InterPro" id="IPR036775">
    <property type="entry name" value="DNA_pol_Y-fam_lit_finger_sf"/>
</dbReference>
<name>F8E023_CORRG</name>
<feature type="site" description="Substrate discrimination" evidence="13">
    <location>
        <position position="5"/>
    </location>
</feature>
<comment type="similarity">
    <text evidence="1 13">Belongs to the DNA polymerase type-Y family.</text>
</comment>
<dbReference type="GO" id="GO:0042276">
    <property type="term" value="P:error-prone translesion synthesis"/>
    <property type="evidence" value="ECO:0007669"/>
    <property type="project" value="TreeGrafter"/>
</dbReference>
<feature type="binding site" evidence="13">
    <location>
        <position position="95"/>
    </location>
    <ligand>
        <name>Mg(2+)</name>
        <dbReference type="ChEBI" id="CHEBI:18420"/>
    </ligand>
</feature>
<dbReference type="GO" id="GO:0006261">
    <property type="term" value="P:DNA-templated DNA replication"/>
    <property type="evidence" value="ECO:0007669"/>
    <property type="project" value="UniProtKB-UniRule"/>
</dbReference>
<dbReference type="GO" id="GO:0006281">
    <property type="term" value="P:DNA repair"/>
    <property type="evidence" value="ECO:0007669"/>
    <property type="project" value="UniProtKB-UniRule"/>
</dbReference>
<keyword evidence="13" id="KW-0963">Cytoplasm</keyword>
<dbReference type="KEGG" id="crd:CRES_0806"/>
<keyword evidence="9 13" id="KW-0239">DNA-directed DNA polymerase</keyword>
<comment type="catalytic activity">
    <reaction evidence="12 13">
        <text>DNA(n) + a 2'-deoxyribonucleoside 5'-triphosphate = DNA(n+1) + diphosphate</text>
        <dbReference type="Rhea" id="RHEA:22508"/>
        <dbReference type="Rhea" id="RHEA-COMP:17339"/>
        <dbReference type="Rhea" id="RHEA-COMP:17340"/>
        <dbReference type="ChEBI" id="CHEBI:33019"/>
        <dbReference type="ChEBI" id="CHEBI:61560"/>
        <dbReference type="ChEBI" id="CHEBI:173112"/>
        <dbReference type="EC" id="2.7.7.7"/>
    </reaction>
</comment>
<organism evidence="15 16">
    <name type="scientific">Corynebacterium resistens (strain DSM 45100 / JCM 12819 / GTC 2026 / SICGH 158)</name>
    <dbReference type="NCBI Taxonomy" id="662755"/>
    <lineage>
        <taxon>Bacteria</taxon>
        <taxon>Bacillati</taxon>
        <taxon>Actinomycetota</taxon>
        <taxon>Actinomycetes</taxon>
        <taxon>Mycobacteriales</taxon>
        <taxon>Corynebacteriaceae</taxon>
        <taxon>Corynebacterium</taxon>
    </lineage>
</organism>
<evidence type="ECO:0000256" key="3">
    <source>
        <dbReference type="ARBA" id="ARBA00022679"/>
    </source>
</evidence>
<evidence type="ECO:0000256" key="11">
    <source>
        <dbReference type="ARBA" id="ARBA00025589"/>
    </source>
</evidence>
<comment type="caution">
    <text evidence="13">Lacks conserved residue(s) required for the propagation of feature annotation.</text>
</comment>
<evidence type="ECO:0000256" key="4">
    <source>
        <dbReference type="ARBA" id="ARBA00022695"/>
    </source>
</evidence>
<comment type="subunit">
    <text evidence="13">Monomer.</text>
</comment>
<dbReference type="GO" id="GO:0009432">
    <property type="term" value="P:SOS response"/>
    <property type="evidence" value="ECO:0007669"/>
    <property type="project" value="TreeGrafter"/>
</dbReference>
<dbReference type="NCBIfam" id="NF002882">
    <property type="entry name" value="PRK03348.1"/>
    <property type="match status" value="1"/>
</dbReference>